<keyword evidence="2" id="KW-1185">Reference proteome</keyword>
<name>A0A6L5GTN6_9FIRM</name>
<comment type="caution">
    <text evidence="1">The sequence shown here is derived from an EMBL/GenBank/DDBJ whole genome shotgun (WGS) entry which is preliminary data.</text>
</comment>
<protein>
    <submittedName>
        <fullName evidence="1">Uncharacterized protein</fullName>
    </submittedName>
</protein>
<proteinExistence type="predicted"/>
<organism evidence="1 2">
    <name type="scientific">Candidatus Pseudoramibacter fermentans</name>
    <dbReference type="NCBI Taxonomy" id="2594427"/>
    <lineage>
        <taxon>Bacteria</taxon>
        <taxon>Bacillati</taxon>
        <taxon>Bacillota</taxon>
        <taxon>Clostridia</taxon>
        <taxon>Eubacteriales</taxon>
        <taxon>Eubacteriaceae</taxon>
        <taxon>Pseudoramibacter</taxon>
    </lineage>
</organism>
<evidence type="ECO:0000313" key="1">
    <source>
        <dbReference type="EMBL" id="MQM73605.1"/>
    </source>
</evidence>
<sequence>MQKITNKQYEEYQKLLDDKRHGRMLTPDGLRLICSACNYDPTEKRSSMTHLCKSQVVMLFFFWKRALELADVVAKYNNPKVSSKDIKIYSK</sequence>
<evidence type="ECO:0000313" key="2">
    <source>
        <dbReference type="Proteomes" id="UP000473648"/>
    </source>
</evidence>
<dbReference type="AlphaFoldDB" id="A0A6L5GTN6"/>
<dbReference type="Proteomes" id="UP000473648">
    <property type="component" value="Unassembled WGS sequence"/>
</dbReference>
<reference evidence="1" key="1">
    <citation type="journal article" date="2020" name="Appl. Environ. Microbiol.">
        <title>Medium-Chain Fatty Acid Synthesis by 'Candidatus Weimeria bifida' gen. nov., sp. nov., and 'Candidatus Pseudoramibacter fermentans' sp. nov.</title>
        <authorList>
            <person name="Scarborough M.J."/>
            <person name="Myers K.S."/>
            <person name="Donohue T.J."/>
            <person name="Noguera D.R."/>
        </authorList>
    </citation>
    <scope>NUCLEOTIDE SEQUENCE</scope>
    <source>
        <strain evidence="1">EUB1.1</strain>
    </source>
</reference>
<dbReference type="EMBL" id="VOGB01000005">
    <property type="protein sequence ID" value="MQM73605.1"/>
    <property type="molecule type" value="Genomic_DNA"/>
</dbReference>
<accession>A0A6L5GTN6</accession>
<gene>
    <name evidence="1" type="ORF">FRC53_09390</name>
</gene>